<dbReference type="EnsemblMetazoa" id="ASIC006334-RA">
    <property type="protein sequence ID" value="ASIC006334-PA"/>
    <property type="gene ID" value="ASIC006334"/>
</dbReference>
<evidence type="ECO:0000313" key="2">
    <source>
        <dbReference type="EnsemblMetazoa" id="ASIC006334-PA"/>
    </source>
</evidence>
<protein>
    <submittedName>
        <fullName evidence="1 2">Uncharacterized protein</fullName>
    </submittedName>
</protein>
<reference evidence="1 3" key="1">
    <citation type="journal article" date="2014" name="BMC Genomics">
        <title>Genome sequence of Anopheles sinensis provides insight into genetics basis of mosquito competence for malaria parasites.</title>
        <authorList>
            <person name="Zhou D."/>
            <person name="Zhang D."/>
            <person name="Ding G."/>
            <person name="Shi L."/>
            <person name="Hou Q."/>
            <person name="Ye Y."/>
            <person name="Xu Y."/>
            <person name="Zhou H."/>
            <person name="Xiong C."/>
            <person name="Li S."/>
            <person name="Yu J."/>
            <person name="Hong S."/>
            <person name="Yu X."/>
            <person name="Zou P."/>
            <person name="Chen C."/>
            <person name="Chang X."/>
            <person name="Wang W."/>
            <person name="Lv Y."/>
            <person name="Sun Y."/>
            <person name="Ma L."/>
            <person name="Shen B."/>
            <person name="Zhu C."/>
        </authorList>
    </citation>
    <scope>NUCLEOTIDE SEQUENCE [LARGE SCALE GENOMIC DNA]</scope>
</reference>
<gene>
    <name evidence="1" type="ORF">ZHAS_00006334</name>
</gene>
<accession>A0A084VLK2</accession>
<evidence type="ECO:0000313" key="3">
    <source>
        <dbReference type="Proteomes" id="UP000030765"/>
    </source>
</evidence>
<proteinExistence type="predicted"/>
<organism evidence="1">
    <name type="scientific">Anopheles sinensis</name>
    <name type="common">Mosquito</name>
    <dbReference type="NCBI Taxonomy" id="74873"/>
    <lineage>
        <taxon>Eukaryota</taxon>
        <taxon>Metazoa</taxon>
        <taxon>Ecdysozoa</taxon>
        <taxon>Arthropoda</taxon>
        <taxon>Hexapoda</taxon>
        <taxon>Insecta</taxon>
        <taxon>Pterygota</taxon>
        <taxon>Neoptera</taxon>
        <taxon>Endopterygota</taxon>
        <taxon>Diptera</taxon>
        <taxon>Nematocera</taxon>
        <taxon>Culicoidea</taxon>
        <taxon>Culicidae</taxon>
        <taxon>Anophelinae</taxon>
        <taxon>Anopheles</taxon>
    </lineage>
</organism>
<keyword evidence="3" id="KW-1185">Reference proteome</keyword>
<reference evidence="2" key="2">
    <citation type="submission" date="2020-05" db="UniProtKB">
        <authorList>
            <consortium name="EnsemblMetazoa"/>
        </authorList>
    </citation>
    <scope>IDENTIFICATION</scope>
</reference>
<evidence type="ECO:0000313" key="1">
    <source>
        <dbReference type="EMBL" id="KFB38846.1"/>
    </source>
</evidence>
<name>A0A084VLK2_ANOSI</name>
<dbReference type="EMBL" id="ATLV01014517">
    <property type="status" value="NOT_ANNOTATED_CDS"/>
    <property type="molecule type" value="Genomic_DNA"/>
</dbReference>
<sequence>MRSSFPPPPPPLESGSSVTIVIAIGYWHSSSPLLGPDGPEMKFTTVPGTEHRYRSPDVRYSARVVVEIIIMIAINSSQQQITDQTAEH</sequence>
<dbReference type="EMBL" id="KE524974">
    <property type="protein sequence ID" value="KFB38846.1"/>
    <property type="molecule type" value="Genomic_DNA"/>
</dbReference>
<dbReference type="Proteomes" id="UP000030765">
    <property type="component" value="Unassembled WGS sequence"/>
</dbReference>
<dbReference type="AlphaFoldDB" id="A0A084VLK2"/>
<dbReference type="VEuPathDB" id="VectorBase:ASIC006334"/>